<sequence>MSLTGPELHRLIAQDEGQLSMLKIPGGGSWCPILPAPAGQVTNSVGSIRPSASRSRRCCRRRGKQNRGCSRKSEHADSSSDDEDEDNDEDEEDEEHEEYDEDGGEHIEDEVCHEAEADHLLDGPIEAGSRNRPLLDVANNTDASNLALPCRGAASMLRSGSVGAARDRLLSLQMNKSIDHTTSHTELGLPPGDFTISACPLATTAGDLLACAVGLPGAVPTRRKKPRRKKLKKSHLLGQLCRRLGEANILLFSLVGVSPSDLF</sequence>
<protein>
    <submittedName>
        <fullName evidence="2">Uncharacterized protein</fullName>
    </submittedName>
</protein>
<evidence type="ECO:0000256" key="1">
    <source>
        <dbReference type="SAM" id="MobiDB-lite"/>
    </source>
</evidence>
<evidence type="ECO:0000313" key="2">
    <source>
        <dbReference type="EMBL" id="VEL38866.1"/>
    </source>
</evidence>
<feature type="compositionally biased region" description="Polar residues" evidence="1">
    <location>
        <begin position="40"/>
        <end position="52"/>
    </location>
</feature>
<dbReference type="Proteomes" id="UP000784294">
    <property type="component" value="Unassembled WGS sequence"/>
</dbReference>
<organism evidence="2 3">
    <name type="scientific">Protopolystoma xenopodis</name>
    <dbReference type="NCBI Taxonomy" id="117903"/>
    <lineage>
        <taxon>Eukaryota</taxon>
        <taxon>Metazoa</taxon>
        <taxon>Spiralia</taxon>
        <taxon>Lophotrochozoa</taxon>
        <taxon>Platyhelminthes</taxon>
        <taxon>Monogenea</taxon>
        <taxon>Polyopisthocotylea</taxon>
        <taxon>Polystomatidea</taxon>
        <taxon>Polystomatidae</taxon>
        <taxon>Protopolystoma</taxon>
    </lineage>
</organism>
<proteinExistence type="predicted"/>
<feature type="region of interest" description="Disordered" evidence="1">
    <location>
        <begin position="40"/>
        <end position="104"/>
    </location>
</feature>
<name>A0A3S5B7P2_9PLAT</name>
<feature type="compositionally biased region" description="Acidic residues" evidence="1">
    <location>
        <begin position="79"/>
        <end position="103"/>
    </location>
</feature>
<dbReference type="EMBL" id="CAAALY010259277">
    <property type="protein sequence ID" value="VEL38866.1"/>
    <property type="molecule type" value="Genomic_DNA"/>
</dbReference>
<evidence type="ECO:0000313" key="3">
    <source>
        <dbReference type="Proteomes" id="UP000784294"/>
    </source>
</evidence>
<accession>A0A3S5B7P2</accession>
<gene>
    <name evidence="2" type="ORF">PXEA_LOCUS32306</name>
</gene>
<dbReference type="AlphaFoldDB" id="A0A3S5B7P2"/>
<keyword evidence="3" id="KW-1185">Reference proteome</keyword>
<comment type="caution">
    <text evidence="2">The sequence shown here is derived from an EMBL/GenBank/DDBJ whole genome shotgun (WGS) entry which is preliminary data.</text>
</comment>
<feature type="compositionally biased region" description="Basic residues" evidence="1">
    <location>
        <begin position="54"/>
        <end position="65"/>
    </location>
</feature>
<reference evidence="2" key="1">
    <citation type="submission" date="2018-11" db="EMBL/GenBank/DDBJ databases">
        <authorList>
            <consortium name="Pathogen Informatics"/>
        </authorList>
    </citation>
    <scope>NUCLEOTIDE SEQUENCE</scope>
</reference>